<proteinExistence type="predicted"/>
<feature type="region of interest" description="Disordered" evidence="1">
    <location>
        <begin position="454"/>
        <end position="503"/>
    </location>
</feature>
<feature type="region of interest" description="Disordered" evidence="1">
    <location>
        <begin position="636"/>
        <end position="670"/>
    </location>
</feature>
<feature type="compositionally biased region" description="Acidic residues" evidence="1">
    <location>
        <begin position="551"/>
        <end position="562"/>
    </location>
</feature>
<feature type="compositionally biased region" description="Polar residues" evidence="1">
    <location>
        <begin position="333"/>
        <end position="343"/>
    </location>
</feature>
<keyword evidence="3" id="KW-1185">Reference proteome</keyword>
<dbReference type="EMBL" id="KQ241629">
    <property type="protein sequence ID" value="KNC86940.1"/>
    <property type="molecule type" value="Genomic_DNA"/>
</dbReference>
<organism evidence="2 3">
    <name type="scientific">Sphaeroforma arctica JP610</name>
    <dbReference type="NCBI Taxonomy" id="667725"/>
    <lineage>
        <taxon>Eukaryota</taxon>
        <taxon>Ichthyosporea</taxon>
        <taxon>Ichthyophonida</taxon>
        <taxon>Sphaeroforma</taxon>
    </lineage>
</organism>
<evidence type="ECO:0000256" key="1">
    <source>
        <dbReference type="SAM" id="MobiDB-lite"/>
    </source>
</evidence>
<dbReference type="GeneID" id="25901446"/>
<reference evidence="2 3" key="1">
    <citation type="submission" date="2011-02" db="EMBL/GenBank/DDBJ databases">
        <title>The Genome Sequence of Sphaeroforma arctica JP610.</title>
        <authorList>
            <consortium name="The Broad Institute Genome Sequencing Platform"/>
            <person name="Russ C."/>
            <person name="Cuomo C."/>
            <person name="Young S.K."/>
            <person name="Zeng Q."/>
            <person name="Gargeya S."/>
            <person name="Alvarado L."/>
            <person name="Berlin A."/>
            <person name="Chapman S.B."/>
            <person name="Chen Z."/>
            <person name="Freedman E."/>
            <person name="Gellesch M."/>
            <person name="Goldberg J."/>
            <person name="Griggs A."/>
            <person name="Gujja S."/>
            <person name="Heilman E."/>
            <person name="Heiman D."/>
            <person name="Howarth C."/>
            <person name="Mehta T."/>
            <person name="Neiman D."/>
            <person name="Pearson M."/>
            <person name="Roberts A."/>
            <person name="Saif S."/>
            <person name="Shea T."/>
            <person name="Shenoy N."/>
            <person name="Sisk P."/>
            <person name="Stolte C."/>
            <person name="Sykes S."/>
            <person name="White J."/>
            <person name="Yandava C."/>
            <person name="Burger G."/>
            <person name="Gray M.W."/>
            <person name="Holland P.W.H."/>
            <person name="King N."/>
            <person name="Lang F.B.F."/>
            <person name="Roger A.J."/>
            <person name="Ruiz-Trillo I."/>
            <person name="Haas B."/>
            <person name="Nusbaum C."/>
            <person name="Birren B."/>
        </authorList>
    </citation>
    <scope>NUCLEOTIDE SEQUENCE [LARGE SCALE GENOMIC DNA]</scope>
    <source>
        <strain evidence="2 3">JP610</strain>
    </source>
</reference>
<feature type="region of interest" description="Disordered" evidence="1">
    <location>
        <begin position="327"/>
        <end position="346"/>
    </location>
</feature>
<feature type="region of interest" description="Disordered" evidence="1">
    <location>
        <begin position="522"/>
        <end position="618"/>
    </location>
</feature>
<evidence type="ECO:0000313" key="2">
    <source>
        <dbReference type="EMBL" id="KNC86940.1"/>
    </source>
</evidence>
<feature type="region of interest" description="Disordered" evidence="1">
    <location>
        <begin position="274"/>
        <end position="299"/>
    </location>
</feature>
<accession>A0A0L0GD52</accession>
<dbReference type="Proteomes" id="UP000054560">
    <property type="component" value="Unassembled WGS sequence"/>
</dbReference>
<protein>
    <submittedName>
        <fullName evidence="2">Uncharacterized protein</fullName>
    </submittedName>
</protein>
<gene>
    <name evidence="2" type="ORF">SARC_00942</name>
</gene>
<feature type="compositionally biased region" description="Low complexity" evidence="1">
    <location>
        <begin position="275"/>
        <end position="285"/>
    </location>
</feature>
<feature type="compositionally biased region" description="Polar residues" evidence="1">
    <location>
        <begin position="642"/>
        <end position="655"/>
    </location>
</feature>
<name>A0A0L0GD52_9EUKA</name>
<feature type="compositionally biased region" description="Basic and acidic residues" evidence="1">
    <location>
        <begin position="524"/>
        <end position="534"/>
    </location>
</feature>
<sequence>MTEQTVNEIHSKVLPRDVNVNTGIGSSACVKARGASLEDMEVDDSDLQASLIMFSPQRSSSCTNIDICTQSESKVSVDRDLRELPTQSWKHVVASPDHGTTEVGGVTRKHTAETSSPVPIYDNADADTSVIMLSPSRSIPKVLMDDSPVLCVQSGTPIGNSDTTGGNNADDSVIVLSPQKPVCSVSSGGSVVLCATGGIADTTLSVVQGGSIKEECEGGDCMVGESIIDVSANTMLRALRKIHTFTSAQSPDKGGVSTGHVDCMEGIVGRPGMCSNSASHSDNSSVAKLGSSRDDSNEHVMKEENLSAKEVSIHERVRSVDGESAIKVEQSVDEQPNSSTQMSVDEKVSPKIEQYVGIKLSPKLEHAEYVLAGLGSGCSGYQNELIGSDNKNSMQMDDVNPDLKTEDDSQVIEGTADKPRVSTDTDGDVEMHGLEVNTEVRQSHTRVRQTVTDVVQKGAGAPQRKTRQSRRANESKSACSIARAKTSTAPAEHGDVEMAEPEVHASNVKSVALKEYAGDYIAPEVDKVEADDTARNTGDMEDTENTGSQIDDTENLDSEIGDAADVSGLDSRGSELADIDSVAGDGDGTATDASEGEVSESAQIDSEIGSEAHPASDMDDIEDIPVELEDIADAARGMDGTENVTTEVGNATNDMSESDDTTHATSNMDDKADIAAVVDDTTNDANELESATGATASGEKIAKKRKIQGVHRVRLRKAAKAVNGAKLVQASNDAQMEEKLRLERLMDRQRRIRIAEQQAKQEELGMRRPV</sequence>
<feature type="region of interest" description="Disordered" evidence="1">
    <location>
        <begin position="95"/>
        <end position="117"/>
    </location>
</feature>
<dbReference type="RefSeq" id="XP_014160842.1">
    <property type="nucleotide sequence ID" value="XM_014305367.1"/>
</dbReference>
<dbReference type="AlphaFoldDB" id="A0A0L0GD52"/>
<evidence type="ECO:0000313" key="3">
    <source>
        <dbReference type="Proteomes" id="UP000054560"/>
    </source>
</evidence>